<name>A0A368T009_9ACTN</name>
<comment type="caution">
    <text evidence="2">The sequence shown here is derived from an EMBL/GenBank/DDBJ whole genome shotgun (WGS) entry which is preliminary data.</text>
</comment>
<keyword evidence="3" id="KW-1185">Reference proteome</keyword>
<protein>
    <submittedName>
        <fullName evidence="2">Uncharacterized protein</fullName>
    </submittedName>
</protein>
<dbReference type="Proteomes" id="UP000253318">
    <property type="component" value="Unassembled WGS sequence"/>
</dbReference>
<organism evidence="2 3">
    <name type="scientific">Marinitenerispora sediminis</name>
    <dbReference type="NCBI Taxonomy" id="1931232"/>
    <lineage>
        <taxon>Bacteria</taxon>
        <taxon>Bacillati</taxon>
        <taxon>Actinomycetota</taxon>
        <taxon>Actinomycetes</taxon>
        <taxon>Streptosporangiales</taxon>
        <taxon>Nocardiopsidaceae</taxon>
        <taxon>Marinitenerispora</taxon>
    </lineage>
</organism>
<proteinExistence type="predicted"/>
<reference evidence="2 3" key="1">
    <citation type="submission" date="2018-04" db="EMBL/GenBank/DDBJ databases">
        <title>Novel actinobacteria from marine sediment.</title>
        <authorList>
            <person name="Ng Z.Y."/>
            <person name="Tan G.Y.A."/>
        </authorList>
    </citation>
    <scope>NUCLEOTIDE SEQUENCE [LARGE SCALE GENOMIC DNA]</scope>
    <source>
        <strain evidence="2 3">TPS81</strain>
    </source>
</reference>
<sequence>MVRVVRGAASTGRVAGEEAPRSSGAGGTGGFGEADAHLVPLGQEPHRVGGPGRKSAGAARQPARASRPP</sequence>
<accession>A0A368T009</accession>
<evidence type="ECO:0000256" key="1">
    <source>
        <dbReference type="SAM" id="MobiDB-lite"/>
    </source>
</evidence>
<feature type="compositionally biased region" description="Low complexity" evidence="1">
    <location>
        <begin position="56"/>
        <end position="69"/>
    </location>
</feature>
<evidence type="ECO:0000313" key="2">
    <source>
        <dbReference type="EMBL" id="RCV51827.1"/>
    </source>
</evidence>
<gene>
    <name evidence="2" type="ORF">DEF24_22730</name>
</gene>
<feature type="region of interest" description="Disordered" evidence="1">
    <location>
        <begin position="1"/>
        <end position="69"/>
    </location>
</feature>
<dbReference type="EMBL" id="QEIN01000239">
    <property type="protein sequence ID" value="RCV51827.1"/>
    <property type="molecule type" value="Genomic_DNA"/>
</dbReference>
<dbReference type="AlphaFoldDB" id="A0A368T009"/>
<evidence type="ECO:0000313" key="3">
    <source>
        <dbReference type="Proteomes" id="UP000253318"/>
    </source>
</evidence>